<dbReference type="AlphaFoldDB" id="A0A5Q4BPB7"/>
<feature type="compositionally biased region" description="Polar residues" evidence="1">
    <location>
        <begin position="16"/>
        <end position="35"/>
    </location>
</feature>
<comment type="caution">
    <text evidence="2">The sequence shown here is derived from an EMBL/GenBank/DDBJ whole genome shotgun (WGS) entry which is preliminary data.</text>
</comment>
<feature type="region of interest" description="Disordered" evidence="1">
    <location>
        <begin position="1"/>
        <end position="40"/>
    </location>
</feature>
<evidence type="ECO:0000313" key="3">
    <source>
        <dbReference type="Proteomes" id="UP000326340"/>
    </source>
</evidence>
<evidence type="ECO:0000256" key="1">
    <source>
        <dbReference type="SAM" id="MobiDB-lite"/>
    </source>
</evidence>
<name>A0A5Q4BPB7_9PEZI</name>
<reference evidence="2 3" key="1">
    <citation type="journal article" date="2019" name="Sci. Rep.">
        <title>Colletotrichum shisoi sp. nov., an anthracnose pathogen of Perilla frutescens in Japan: molecular phylogenetic, morphological and genomic evidence.</title>
        <authorList>
            <person name="Gan P."/>
            <person name="Tsushima A."/>
            <person name="Hiroyama R."/>
            <person name="Narusaka M."/>
            <person name="Takano Y."/>
            <person name="Narusaka Y."/>
            <person name="Kawaradani M."/>
            <person name="Damm U."/>
            <person name="Shirasu K."/>
        </authorList>
    </citation>
    <scope>NUCLEOTIDE SEQUENCE [LARGE SCALE GENOMIC DNA]</scope>
    <source>
        <strain evidence="2 3">PG-2018a</strain>
    </source>
</reference>
<dbReference type="Proteomes" id="UP000326340">
    <property type="component" value="Unassembled WGS sequence"/>
</dbReference>
<gene>
    <name evidence="2" type="ORF">CSHISOI_06939</name>
</gene>
<proteinExistence type="predicted"/>
<protein>
    <submittedName>
        <fullName evidence="2">Uncharacterized protein</fullName>
    </submittedName>
</protein>
<organism evidence="2 3">
    <name type="scientific">Colletotrichum shisoi</name>
    <dbReference type="NCBI Taxonomy" id="2078593"/>
    <lineage>
        <taxon>Eukaryota</taxon>
        <taxon>Fungi</taxon>
        <taxon>Dikarya</taxon>
        <taxon>Ascomycota</taxon>
        <taxon>Pezizomycotina</taxon>
        <taxon>Sordariomycetes</taxon>
        <taxon>Hypocreomycetidae</taxon>
        <taxon>Glomerellales</taxon>
        <taxon>Glomerellaceae</taxon>
        <taxon>Colletotrichum</taxon>
        <taxon>Colletotrichum destructivum species complex</taxon>
    </lineage>
</organism>
<dbReference type="EMBL" id="PUHP01000674">
    <property type="protein sequence ID" value="TQN68566.1"/>
    <property type="molecule type" value="Genomic_DNA"/>
</dbReference>
<evidence type="ECO:0000313" key="2">
    <source>
        <dbReference type="EMBL" id="TQN68566.1"/>
    </source>
</evidence>
<accession>A0A5Q4BPB7</accession>
<sequence>MGSSTAPSSGERCLSTIETRTSSRGPWSPSSTKATNHPPILPVSCAFARCPTSQLAP</sequence>
<keyword evidence="3" id="KW-1185">Reference proteome</keyword>